<gene>
    <name evidence="1" type="ORF">PFISCL1PPCAC_18074</name>
</gene>
<keyword evidence="2" id="KW-1185">Reference proteome</keyword>
<proteinExistence type="predicted"/>
<organism evidence="1 2">
    <name type="scientific">Pristionchus fissidentatus</name>
    <dbReference type="NCBI Taxonomy" id="1538716"/>
    <lineage>
        <taxon>Eukaryota</taxon>
        <taxon>Metazoa</taxon>
        <taxon>Ecdysozoa</taxon>
        <taxon>Nematoda</taxon>
        <taxon>Chromadorea</taxon>
        <taxon>Rhabditida</taxon>
        <taxon>Rhabditina</taxon>
        <taxon>Diplogasteromorpha</taxon>
        <taxon>Diplogasteroidea</taxon>
        <taxon>Neodiplogasteridae</taxon>
        <taxon>Pristionchus</taxon>
    </lineage>
</organism>
<protein>
    <recommendedName>
        <fullName evidence="3">BTB domain-containing protein</fullName>
    </recommendedName>
</protein>
<dbReference type="Proteomes" id="UP001432322">
    <property type="component" value="Unassembled WGS sequence"/>
</dbReference>
<evidence type="ECO:0008006" key="3">
    <source>
        <dbReference type="Google" id="ProtNLM"/>
    </source>
</evidence>
<reference evidence="1" key="1">
    <citation type="submission" date="2023-10" db="EMBL/GenBank/DDBJ databases">
        <title>Genome assembly of Pristionchus species.</title>
        <authorList>
            <person name="Yoshida K."/>
            <person name="Sommer R.J."/>
        </authorList>
    </citation>
    <scope>NUCLEOTIDE SEQUENCE</scope>
    <source>
        <strain evidence="1">RS5133</strain>
    </source>
</reference>
<dbReference type="EMBL" id="BTSY01000005">
    <property type="protein sequence ID" value="GMT26777.1"/>
    <property type="molecule type" value="Genomic_DNA"/>
</dbReference>
<feature type="non-terminal residue" evidence="1">
    <location>
        <position position="1"/>
    </location>
</feature>
<comment type="caution">
    <text evidence="1">The sequence shown here is derived from an EMBL/GenBank/DDBJ whole genome shotgun (WGS) entry which is preliminary data.</text>
</comment>
<evidence type="ECO:0000313" key="1">
    <source>
        <dbReference type="EMBL" id="GMT26777.1"/>
    </source>
</evidence>
<accession>A0AAV5W712</accession>
<sequence>ISIGSSSPIPTMSADYIEKMVAEDKTDNLIVTSFVDKPHWQIDFERYKECRQFKALIFSIKEPAIQKENKTYRQWVAEKFSVSKEKREKKGMQASMKEDCVEDMEKHPLFPAPYLIHISAERKLKTKGPVRGPMDKRFYNNPDASTGELQTACGVWAFSGLLKQPGDTFRVRVDAIYESMKEKGMRPHEFTLTVRVRSKRNLKIEHLNTASYPLKVCGDKYELVSKEIMGLFSRQFYDNFCRGCECMRKRHSRPWNMEPRKTENPVAFEEALILLLEMLHSGKVDRINVKNIGKLYKIAMRFGFQGIYSRLERHLIDICWETTLRDKLNTALLTADDNEMKEATDFLLTKYNTFEDLSNLYTSVKDAKISKYLLDQLFQVLREAQQQATVNSASHLYFRCDEHRKLIIQLNRTVLPKMVDLVIKDFYLLSLHYNSRHGPKYDWHGGALHSYTLADDRFFTGEEAGKESVPPAGTWAFILRKEKNGRSHFCLTKDRPTENTIYIGYGVKGRNNVKRGDIVKKAGVHYFALSARHTLSSS</sequence>
<dbReference type="AlphaFoldDB" id="A0AAV5W712"/>
<name>A0AAV5W712_9BILA</name>
<evidence type="ECO:0000313" key="2">
    <source>
        <dbReference type="Proteomes" id="UP001432322"/>
    </source>
</evidence>